<organism evidence="11 12">
    <name type="scientific">Brassica campestris</name>
    <name type="common">Field mustard</name>
    <dbReference type="NCBI Taxonomy" id="3711"/>
    <lineage>
        <taxon>Eukaryota</taxon>
        <taxon>Viridiplantae</taxon>
        <taxon>Streptophyta</taxon>
        <taxon>Embryophyta</taxon>
        <taxon>Tracheophyta</taxon>
        <taxon>Spermatophyta</taxon>
        <taxon>Magnoliopsida</taxon>
        <taxon>eudicotyledons</taxon>
        <taxon>Gunneridae</taxon>
        <taxon>Pentapetalae</taxon>
        <taxon>rosids</taxon>
        <taxon>malvids</taxon>
        <taxon>Brassicales</taxon>
        <taxon>Brassicaceae</taxon>
        <taxon>Brassiceae</taxon>
        <taxon>Brassica</taxon>
    </lineage>
</organism>
<keyword evidence="12" id="KW-1185">Reference proteome</keyword>
<dbReference type="Pfam" id="PF11744">
    <property type="entry name" value="ALMT"/>
    <property type="match status" value="1"/>
</dbReference>
<dbReference type="GO" id="GO:0015743">
    <property type="term" value="P:malate transport"/>
    <property type="evidence" value="ECO:0007669"/>
    <property type="project" value="InterPro"/>
</dbReference>
<dbReference type="PANTHER" id="PTHR31086">
    <property type="entry name" value="ALUMINUM-ACTIVATED MALATE TRANSPORTER 10"/>
    <property type="match status" value="1"/>
</dbReference>
<evidence type="ECO:0000256" key="10">
    <source>
        <dbReference type="SAM" id="Phobius"/>
    </source>
</evidence>
<feature type="region of interest" description="Disordered" evidence="9">
    <location>
        <begin position="385"/>
        <end position="419"/>
    </location>
</feature>
<keyword evidence="5 10" id="KW-1133">Transmembrane helix</keyword>
<protein>
    <recommendedName>
        <fullName evidence="13">Aluminum-activated malate transporter 12</fullName>
    </recommendedName>
</protein>
<keyword evidence="8" id="KW-0407">Ion channel</keyword>
<keyword evidence="7 10" id="KW-0472">Membrane</keyword>
<evidence type="ECO:0000256" key="9">
    <source>
        <dbReference type="SAM" id="MobiDB-lite"/>
    </source>
</evidence>
<dbReference type="Gramene" id="Bra012627.1">
    <property type="protein sequence ID" value="Bra012627.1-P"/>
    <property type="gene ID" value="Bra012627"/>
</dbReference>
<dbReference type="eggNOG" id="KOG4711">
    <property type="taxonomic scope" value="Eukaryota"/>
</dbReference>
<feature type="transmembrane region" description="Helical" evidence="10">
    <location>
        <begin position="103"/>
        <end position="121"/>
    </location>
</feature>
<feature type="transmembrane region" description="Helical" evidence="10">
    <location>
        <begin position="159"/>
        <end position="178"/>
    </location>
</feature>
<evidence type="ECO:0000256" key="5">
    <source>
        <dbReference type="ARBA" id="ARBA00022989"/>
    </source>
</evidence>
<feature type="compositionally biased region" description="Polar residues" evidence="9">
    <location>
        <begin position="386"/>
        <end position="419"/>
    </location>
</feature>
<dbReference type="GO" id="GO:0034220">
    <property type="term" value="P:monoatomic ion transmembrane transport"/>
    <property type="evidence" value="ECO:0007669"/>
    <property type="project" value="UniProtKB-KW"/>
</dbReference>
<feature type="transmembrane region" description="Helical" evidence="10">
    <location>
        <begin position="48"/>
        <end position="66"/>
    </location>
</feature>
<dbReference type="InterPro" id="IPR020966">
    <property type="entry name" value="ALMT"/>
</dbReference>
<evidence type="ECO:0000256" key="6">
    <source>
        <dbReference type="ARBA" id="ARBA00023065"/>
    </source>
</evidence>
<evidence type="ECO:0000313" key="12">
    <source>
        <dbReference type="Proteomes" id="UP000011750"/>
    </source>
</evidence>
<reference evidence="11 12" key="2">
    <citation type="journal article" date="2018" name="Hortic Res">
        <title>Improved Brassica rapa reference genome by single-molecule sequencing and chromosome conformation capture technologies.</title>
        <authorList>
            <person name="Zhang L."/>
            <person name="Cai X."/>
            <person name="Wu J."/>
            <person name="Liu M."/>
            <person name="Grob S."/>
            <person name="Cheng F."/>
            <person name="Liang J."/>
            <person name="Cai C."/>
            <person name="Liu Z."/>
            <person name="Liu B."/>
            <person name="Wang F."/>
            <person name="Li S."/>
            <person name="Liu F."/>
            <person name="Li X."/>
            <person name="Cheng L."/>
            <person name="Yang W."/>
            <person name="Li M.H."/>
            <person name="Grossniklaus U."/>
            <person name="Zheng H."/>
            <person name="Wang X."/>
        </authorList>
    </citation>
    <scope>NUCLEOTIDE SEQUENCE [LARGE SCALE GENOMIC DNA]</scope>
    <source>
        <strain evidence="11 12">cv. Chiifu-401-42</strain>
    </source>
</reference>
<feature type="transmembrane region" description="Helical" evidence="10">
    <location>
        <begin position="78"/>
        <end position="97"/>
    </location>
</feature>
<feature type="transmembrane region" description="Helical" evidence="10">
    <location>
        <begin position="128"/>
        <end position="147"/>
    </location>
</feature>
<evidence type="ECO:0000256" key="2">
    <source>
        <dbReference type="ARBA" id="ARBA00007079"/>
    </source>
</evidence>
<comment type="similarity">
    <text evidence="2">Belongs to the aromatic acid exporter (TC 2.A.85) family.</text>
</comment>
<keyword evidence="4 10" id="KW-0812">Transmembrane</keyword>
<dbReference type="InParanoid" id="M4D817"/>
<dbReference type="Proteomes" id="UP000011750">
    <property type="component" value="Chromosome A03"/>
</dbReference>
<evidence type="ECO:0000256" key="7">
    <source>
        <dbReference type="ARBA" id="ARBA00023136"/>
    </source>
</evidence>
<evidence type="ECO:0000256" key="4">
    <source>
        <dbReference type="ARBA" id="ARBA00022692"/>
    </source>
</evidence>
<dbReference type="GO" id="GO:0009705">
    <property type="term" value="C:plant-type vacuole membrane"/>
    <property type="evidence" value="ECO:0000318"/>
    <property type="project" value="GO_Central"/>
</dbReference>
<dbReference type="AlphaFoldDB" id="M4D817"/>
<evidence type="ECO:0000256" key="8">
    <source>
        <dbReference type="ARBA" id="ARBA00023303"/>
    </source>
</evidence>
<dbReference type="OMA" id="HTIRCHR"/>
<dbReference type="STRING" id="51351.M4D817"/>
<reference evidence="11 12" key="1">
    <citation type="journal article" date="2011" name="Nat. Genet.">
        <title>The genome of the mesopolyploid crop species Brassica rapa.</title>
        <authorList>
            <consortium name="Brassica rapa Genome Sequencing Project Consortium"/>
            <person name="Wang X."/>
            <person name="Wang H."/>
            <person name="Wang J."/>
            <person name="Sun R."/>
            <person name="Wu J."/>
            <person name="Liu S."/>
            <person name="Bai Y."/>
            <person name="Mun J.H."/>
            <person name="Bancroft I."/>
            <person name="Cheng F."/>
            <person name="Huang S."/>
            <person name="Li X."/>
            <person name="Hua W."/>
            <person name="Wang J."/>
            <person name="Wang X."/>
            <person name="Freeling M."/>
            <person name="Pires J.C."/>
            <person name="Paterson A.H."/>
            <person name="Chalhoub B."/>
            <person name="Wang B."/>
            <person name="Hayward A."/>
            <person name="Sharpe A.G."/>
            <person name="Park B.S."/>
            <person name="Weisshaar B."/>
            <person name="Liu B."/>
            <person name="Li B."/>
            <person name="Liu B."/>
            <person name="Tong C."/>
            <person name="Song C."/>
            <person name="Duran C."/>
            <person name="Peng C."/>
            <person name="Geng C."/>
            <person name="Koh C."/>
            <person name="Lin C."/>
            <person name="Edwards D."/>
            <person name="Mu D."/>
            <person name="Shen D."/>
            <person name="Soumpourou E."/>
            <person name="Li F."/>
            <person name="Fraser F."/>
            <person name="Conant G."/>
            <person name="Lassalle G."/>
            <person name="King G.J."/>
            <person name="Bonnema G."/>
            <person name="Tang H."/>
            <person name="Wang H."/>
            <person name="Belcram H."/>
            <person name="Zhou H."/>
            <person name="Hirakawa H."/>
            <person name="Abe H."/>
            <person name="Guo H."/>
            <person name="Wang H."/>
            <person name="Jin H."/>
            <person name="Parkin I.A."/>
            <person name="Batley J."/>
            <person name="Kim J.S."/>
            <person name="Just J."/>
            <person name="Li J."/>
            <person name="Xu J."/>
            <person name="Deng J."/>
            <person name="Kim J.A."/>
            <person name="Li J."/>
            <person name="Yu J."/>
            <person name="Meng J."/>
            <person name="Wang J."/>
            <person name="Min J."/>
            <person name="Poulain J."/>
            <person name="Wang J."/>
            <person name="Hatakeyama K."/>
            <person name="Wu K."/>
            <person name="Wang L."/>
            <person name="Fang L."/>
            <person name="Trick M."/>
            <person name="Links M.G."/>
            <person name="Zhao M."/>
            <person name="Jin M."/>
            <person name="Ramchiary N."/>
            <person name="Drou N."/>
            <person name="Berkman P.J."/>
            <person name="Cai Q."/>
            <person name="Huang Q."/>
            <person name="Li R."/>
            <person name="Tabata S."/>
            <person name="Cheng S."/>
            <person name="Zhang S."/>
            <person name="Zhang S."/>
            <person name="Huang S."/>
            <person name="Sato S."/>
            <person name="Sun S."/>
            <person name="Kwon S.J."/>
            <person name="Choi S.R."/>
            <person name="Lee T.H."/>
            <person name="Fan W."/>
            <person name="Zhao X."/>
            <person name="Tan X."/>
            <person name="Xu X."/>
            <person name="Wang Y."/>
            <person name="Qiu Y."/>
            <person name="Yin Y."/>
            <person name="Li Y."/>
            <person name="Du Y."/>
            <person name="Liao Y."/>
            <person name="Lim Y."/>
            <person name="Narusaka Y."/>
            <person name="Wang Y."/>
            <person name="Wang Z."/>
            <person name="Li Z."/>
            <person name="Wang Z."/>
            <person name="Xiong Z."/>
            <person name="Zhang Z."/>
        </authorList>
    </citation>
    <scope>NUCLEOTIDE SEQUENCE [LARGE SCALE GENOMIC DNA]</scope>
    <source>
        <strain evidence="11 12">cv. Chiifu-401-42</strain>
    </source>
</reference>
<dbReference type="HOGENOM" id="CLU_020841_1_2_1"/>
<feature type="transmembrane region" description="Helical" evidence="10">
    <location>
        <begin position="190"/>
        <end position="210"/>
    </location>
</feature>
<evidence type="ECO:0000313" key="11">
    <source>
        <dbReference type="EnsemblPlants" id="Bra012627.1-P"/>
    </source>
</evidence>
<evidence type="ECO:0000256" key="3">
    <source>
        <dbReference type="ARBA" id="ARBA00022448"/>
    </source>
</evidence>
<proteinExistence type="inferred from homology"/>
<name>M4D817_BRACM</name>
<reference evidence="11" key="3">
    <citation type="submission" date="2023-03" db="UniProtKB">
        <authorList>
            <consortium name="EnsemblPlants"/>
        </authorList>
    </citation>
    <scope>IDENTIFICATION</scope>
    <source>
        <strain evidence="11">cv. Chiifu-401-42</strain>
    </source>
</reference>
<sequence>MSNKVHVGSTEMEEGLRNNKWKVLEPSEKIKKIPKRLWDVGKEDPRRVIHALKVGISLTLVSLLYLMEPLFKDIGSNAIWAVMTVVVVLEFSAGATLCKGLNRGLGTLIAGSLAFFIEFVANDSGKGLRAIFIGTAVFIIGAAATYIRFIPYIKKNYDYGVVIFLLTFNLITVSSYRVDSVITIAHDRFYTIAIGCGICLFMSLLVFPIWSGEDLHKTTVGKPPGLSRSIEACVSEYFEEKEKETSDSKDRIYEGYQAVLDSKSIDETLPRHTIRCHRFPCQQYVKVGAVLRQFGYTVVALHGCLQTEIQTPRSVRALFKDPCVRLAGEVCKALSELADSISNHRHCSPEILSDHLHVALQDLNSAIKSQPKLFLGSNLHRHNNKHQNAVSQRNRANDVSNKTTESTGSRQGQSGAVSLSSFRTDTSALMEYRRSFKNNNRSETTSAAGERRMLRPQLSKIAVMTSLEFSEALPFAAFASLLVEMVARLDNVIEEVEELGRIACFKEYDNTRDPTADDVRCEKPANVVISVGAAE</sequence>
<accession>M4D817</accession>
<keyword evidence="6" id="KW-0406">Ion transport</keyword>
<comment type="subcellular location">
    <subcellularLocation>
        <location evidence="1">Membrane</location>
        <topology evidence="1">Multi-pass membrane protein</topology>
    </subcellularLocation>
</comment>
<evidence type="ECO:0000256" key="1">
    <source>
        <dbReference type="ARBA" id="ARBA00004141"/>
    </source>
</evidence>
<evidence type="ECO:0008006" key="13">
    <source>
        <dbReference type="Google" id="ProtNLM"/>
    </source>
</evidence>
<dbReference type="EnsemblPlants" id="Bra012627.1">
    <property type="protein sequence ID" value="Bra012627.1-P"/>
    <property type="gene ID" value="Bra012627"/>
</dbReference>
<keyword evidence="3" id="KW-0813">Transport</keyword>